<keyword evidence="6" id="KW-0592">Phosphate transport</keyword>
<evidence type="ECO:0000256" key="6">
    <source>
        <dbReference type="ARBA" id="ARBA00022592"/>
    </source>
</evidence>
<dbReference type="KEGG" id="aqg:HRU87_04655"/>
<comment type="subcellular location">
    <subcellularLocation>
        <location evidence="2 10">Cell membrane</location>
        <topology evidence="2 10">Multi-pass membrane protein</topology>
    </subcellularLocation>
</comment>
<dbReference type="AlphaFoldDB" id="A0A7D4TJ95"/>
<accession>A0A7D4TJ95</accession>
<dbReference type="SUPFAM" id="SSF161098">
    <property type="entry name" value="MetI-like"/>
    <property type="match status" value="1"/>
</dbReference>
<dbReference type="PANTHER" id="PTHR42922:SF1">
    <property type="entry name" value="PHOSPHATE TRANSPORT SYSTEM PERMEASE PROTEIN PSTA"/>
    <property type="match status" value="1"/>
</dbReference>
<dbReference type="InterPro" id="IPR035906">
    <property type="entry name" value="MetI-like_sf"/>
</dbReference>
<evidence type="ECO:0000256" key="7">
    <source>
        <dbReference type="ARBA" id="ARBA00022692"/>
    </source>
</evidence>
<feature type="domain" description="ABC transmembrane type-1" evidence="11">
    <location>
        <begin position="140"/>
        <end position="343"/>
    </location>
</feature>
<feature type="transmembrane region" description="Helical" evidence="10">
    <location>
        <begin position="21"/>
        <end position="43"/>
    </location>
</feature>
<dbReference type="PROSITE" id="PS50928">
    <property type="entry name" value="ABC_TM1"/>
    <property type="match status" value="1"/>
</dbReference>
<keyword evidence="5 10" id="KW-1003">Cell membrane</keyword>
<feature type="transmembrane region" description="Helical" evidence="10">
    <location>
        <begin position="49"/>
        <end position="70"/>
    </location>
</feature>
<reference evidence="12 13" key="1">
    <citation type="submission" date="2020-05" db="EMBL/GenBank/DDBJ databases">
        <title>Aquirufa sp. strain 15G-AUS-rot a new Aquirufa species.</title>
        <authorList>
            <person name="Pitt A."/>
            <person name="Hahn M.W."/>
        </authorList>
    </citation>
    <scope>NUCLEOTIDE SEQUENCE [LARGE SCALE GENOMIC DNA]</scope>
    <source>
        <strain evidence="12 13">15G-AUS-rot</strain>
    </source>
</reference>
<dbReference type="Pfam" id="PF00528">
    <property type="entry name" value="BPD_transp_1"/>
    <property type="match status" value="1"/>
</dbReference>
<dbReference type="EMBL" id="CP054056">
    <property type="protein sequence ID" value="QKJ25471.1"/>
    <property type="molecule type" value="Genomic_DNA"/>
</dbReference>
<protein>
    <recommendedName>
        <fullName evidence="10">Phosphate transport system permease protein PstA</fullName>
    </recommendedName>
</protein>
<dbReference type="Gene3D" id="1.10.3720.10">
    <property type="entry name" value="MetI-like"/>
    <property type="match status" value="1"/>
</dbReference>
<keyword evidence="13" id="KW-1185">Reference proteome</keyword>
<evidence type="ECO:0000313" key="13">
    <source>
        <dbReference type="Proteomes" id="UP000501003"/>
    </source>
</evidence>
<dbReference type="RefSeq" id="WP_173493768.1">
    <property type="nucleotide sequence ID" value="NZ_CP054056.1"/>
</dbReference>
<dbReference type="PANTHER" id="PTHR42922">
    <property type="entry name" value="PHOSPHATE TRANSPORT SYSTEM PERMEASE PROTEIN PSTA"/>
    <property type="match status" value="1"/>
</dbReference>
<evidence type="ECO:0000256" key="4">
    <source>
        <dbReference type="ARBA" id="ARBA00022448"/>
    </source>
</evidence>
<name>A0A7D4TJ95_9MICO</name>
<dbReference type="InterPro" id="IPR005672">
    <property type="entry name" value="Phosphate_PstA"/>
</dbReference>
<dbReference type="GO" id="GO:0005315">
    <property type="term" value="F:phosphate transmembrane transporter activity"/>
    <property type="evidence" value="ECO:0007669"/>
    <property type="project" value="InterPro"/>
</dbReference>
<dbReference type="InterPro" id="IPR000515">
    <property type="entry name" value="MetI-like"/>
</dbReference>
<evidence type="ECO:0000256" key="9">
    <source>
        <dbReference type="ARBA" id="ARBA00023136"/>
    </source>
</evidence>
<feature type="transmembrane region" description="Helical" evidence="10">
    <location>
        <begin position="140"/>
        <end position="166"/>
    </location>
</feature>
<keyword evidence="7 10" id="KW-0812">Transmembrane</keyword>
<comment type="similarity">
    <text evidence="3 10">Belongs to the binding-protein-dependent transport system permease family. CysTW subfamily.</text>
</comment>
<dbReference type="CDD" id="cd06261">
    <property type="entry name" value="TM_PBP2"/>
    <property type="match status" value="1"/>
</dbReference>
<evidence type="ECO:0000256" key="5">
    <source>
        <dbReference type="ARBA" id="ARBA00022475"/>
    </source>
</evidence>
<comment type="function">
    <text evidence="1">Part of the binding-protein-dependent transport system for phosphate; probably responsible for the translocation of the substrate across the membrane.</text>
</comment>
<evidence type="ECO:0000256" key="1">
    <source>
        <dbReference type="ARBA" id="ARBA00003510"/>
    </source>
</evidence>
<feature type="transmembrane region" description="Helical" evidence="10">
    <location>
        <begin position="253"/>
        <end position="278"/>
    </location>
</feature>
<gene>
    <name evidence="12" type="primary">pstA</name>
    <name evidence="12" type="ORF">HRU87_04655</name>
</gene>
<evidence type="ECO:0000256" key="3">
    <source>
        <dbReference type="ARBA" id="ARBA00007069"/>
    </source>
</evidence>
<keyword evidence="8 10" id="KW-1133">Transmembrane helix</keyword>
<evidence type="ECO:0000256" key="8">
    <source>
        <dbReference type="ARBA" id="ARBA00022989"/>
    </source>
</evidence>
<feature type="transmembrane region" description="Helical" evidence="10">
    <location>
        <begin position="178"/>
        <end position="201"/>
    </location>
</feature>
<keyword evidence="4" id="KW-0813">Transport</keyword>
<proteinExistence type="inferred from homology"/>
<evidence type="ECO:0000313" key="12">
    <source>
        <dbReference type="EMBL" id="QKJ25471.1"/>
    </source>
</evidence>
<keyword evidence="9 10" id="KW-0472">Membrane</keyword>
<dbReference type="GO" id="GO:0035435">
    <property type="term" value="P:phosphate ion transmembrane transport"/>
    <property type="evidence" value="ECO:0007669"/>
    <property type="project" value="InterPro"/>
</dbReference>
<evidence type="ECO:0000259" key="11">
    <source>
        <dbReference type="PROSITE" id="PS50928"/>
    </source>
</evidence>
<feature type="transmembrane region" description="Helical" evidence="10">
    <location>
        <begin position="82"/>
        <end position="106"/>
    </location>
</feature>
<dbReference type="GO" id="GO:0005886">
    <property type="term" value="C:plasma membrane"/>
    <property type="evidence" value="ECO:0007669"/>
    <property type="project" value="UniProtKB-SubCell"/>
</dbReference>
<sequence length="358" mass="37745">MSFVTAVERPKNAAPWSKISAGLRIAMIAGSVIPLAIASLVFFATGWDFMVVLLLVFLPLQIVGGGFAGFVGYGRRGILDGLLVVVTLFLSFFVLVLLISVLWSVIQAGSQALSPHFFYQNNRYVAPTSDLSFGGVGHSILGTLMIVGLTTVITVPLGVLTAVYITETQGKSRGFIRTLLQAMSGLPSVVSGLFIYAALIASGYSQFAGYAGSLALVPLMLPTVARVAEESLRLVPKELRNGALALGAPSYKAFLMVTLPAARSGIITAMLLGIARVIGETAPLLLTTFNANETNLNIFAGGMSSLPTYLYQNVNLGYDYAVDRAWGAALVIMILVGVIFAAARLASNSTPSAKKGKK</sequence>
<dbReference type="Proteomes" id="UP000501003">
    <property type="component" value="Chromosome"/>
</dbReference>
<dbReference type="InterPro" id="IPR051408">
    <property type="entry name" value="Phosphate_transprt_permease"/>
</dbReference>
<feature type="transmembrane region" description="Helical" evidence="10">
    <location>
        <begin position="325"/>
        <end position="347"/>
    </location>
</feature>
<dbReference type="NCBIfam" id="TIGR00974">
    <property type="entry name" value="3a0107s02c"/>
    <property type="match status" value="1"/>
</dbReference>
<organism evidence="12 13">
    <name type="scientific">Aquiluna borgnonia</name>
    <dbReference type="NCBI Taxonomy" id="2499157"/>
    <lineage>
        <taxon>Bacteria</taxon>
        <taxon>Bacillati</taxon>
        <taxon>Actinomycetota</taxon>
        <taxon>Actinomycetes</taxon>
        <taxon>Micrococcales</taxon>
        <taxon>Microbacteriaceae</taxon>
        <taxon>Luna cluster</taxon>
        <taxon>Luna-1 subcluster</taxon>
        <taxon>Aquiluna</taxon>
    </lineage>
</organism>
<evidence type="ECO:0000256" key="2">
    <source>
        <dbReference type="ARBA" id="ARBA00004651"/>
    </source>
</evidence>
<evidence type="ECO:0000256" key="10">
    <source>
        <dbReference type="RuleBase" id="RU363043"/>
    </source>
</evidence>